<organism evidence="1 2">
    <name type="scientific">Peltaster fructicola</name>
    <dbReference type="NCBI Taxonomy" id="286661"/>
    <lineage>
        <taxon>Eukaryota</taxon>
        <taxon>Fungi</taxon>
        <taxon>Dikarya</taxon>
        <taxon>Ascomycota</taxon>
        <taxon>Pezizomycotina</taxon>
        <taxon>Dothideomycetes</taxon>
        <taxon>Dothideomycetes incertae sedis</taxon>
        <taxon>Peltaster</taxon>
    </lineage>
</organism>
<keyword evidence="2" id="KW-1185">Reference proteome</keyword>
<accession>A0A6H0Y4Z7</accession>
<dbReference type="AlphaFoldDB" id="A0A6H0Y4Z7"/>
<evidence type="ECO:0000313" key="1">
    <source>
        <dbReference type="EMBL" id="QIX02112.1"/>
    </source>
</evidence>
<sequence>MTVTHGSPPYIVPGTKKRYYKDYDPVQRKKMRSIDPQVSIDLTTTSDLQLWNVFHSQLSATNLPPDNVILADADVAALMMLSKKGEIKYSHLHNRWPTTFDISGRPLLRRKPYGMPVIAHFKGDETSPEGYYYLCCEENYTLCGQDYVECTLPDHKRTSSAARPPYPWQQLVDQHSYRGSYPGRKTQYLTIERHVPVNWNCIVPPKVISWDHMSQAYITVILKHPTLFPPEIVRLCLESDDKNGKRKTEARRPRDVSPPVDAVDELVRHACCYPGLAGVILYSAVKVDSALALARMQDASQAVVKAEKEQPLVAEVAKLKADLAVTQQKLSTMEEQTLTETNEHNRRHQVVKDEVAILTVVRRDLDNLVHEWRDMAGQGLLRKLGLLSNRFGAVQARLDGIVKDNKPNSATARNIAP</sequence>
<protein>
    <submittedName>
        <fullName evidence="1">Uncharacterized protein</fullName>
    </submittedName>
</protein>
<dbReference type="EMBL" id="CP051143">
    <property type="protein sequence ID" value="QIX02112.1"/>
    <property type="molecule type" value="Genomic_DNA"/>
</dbReference>
<evidence type="ECO:0000313" key="2">
    <source>
        <dbReference type="Proteomes" id="UP000503462"/>
    </source>
</evidence>
<gene>
    <name evidence="1" type="ORF">AMS68_007629</name>
</gene>
<dbReference type="Proteomes" id="UP000503462">
    <property type="component" value="Chromosome 5"/>
</dbReference>
<name>A0A6H0Y4Z7_9PEZI</name>
<reference evidence="1 2" key="1">
    <citation type="journal article" date="2016" name="Sci. Rep.">
        <title>Peltaster fructicola genome reveals evolution from an invasive phytopathogen to an ectophytic parasite.</title>
        <authorList>
            <person name="Xu C."/>
            <person name="Chen H."/>
            <person name="Gleason M.L."/>
            <person name="Xu J.R."/>
            <person name="Liu H."/>
            <person name="Zhang R."/>
            <person name="Sun G."/>
        </authorList>
    </citation>
    <scope>NUCLEOTIDE SEQUENCE [LARGE SCALE GENOMIC DNA]</scope>
    <source>
        <strain evidence="1 2">LNHT1506</strain>
    </source>
</reference>
<proteinExistence type="predicted"/>